<evidence type="ECO:0000313" key="1">
    <source>
        <dbReference type="EMBL" id="MBT8765625.1"/>
    </source>
</evidence>
<name>A0ABS5XD69_9GAMM</name>
<keyword evidence="2" id="KW-1185">Reference proteome</keyword>
<reference evidence="1 2" key="1">
    <citation type="submission" date="2021-04" db="EMBL/GenBank/DDBJ databases">
        <title>Pseudomonas boanensis sp. nov., a bacterium isolated from river water used for household purposes in Boane District, Mozambique.</title>
        <authorList>
            <person name="Nicklasson M."/>
            <person name="Martin-Rodriguez A.J."/>
            <person name="Thorell K."/>
            <person name="Neves L."/>
            <person name="Mussagy A."/>
            <person name="Rydberg H.A."/>
            <person name="Hernroth B."/>
            <person name="Svensson-Stadler L."/>
            <person name="Sjoling A."/>
        </authorList>
    </citation>
    <scope>NUCLEOTIDE SEQUENCE [LARGE SCALE GENOMIC DNA]</scope>
    <source>
        <strain evidence="1 2">DB1</strain>
    </source>
</reference>
<evidence type="ECO:0000313" key="2">
    <source>
        <dbReference type="Proteomes" id="UP001519667"/>
    </source>
</evidence>
<organism evidence="1 2">
    <name type="scientific">Metapseudomonas boanensis</name>
    <dbReference type="NCBI Taxonomy" id="2822138"/>
    <lineage>
        <taxon>Bacteria</taxon>
        <taxon>Pseudomonadati</taxon>
        <taxon>Pseudomonadota</taxon>
        <taxon>Gammaproteobacteria</taxon>
        <taxon>Pseudomonadales</taxon>
        <taxon>Pseudomonadaceae</taxon>
        <taxon>Metapseudomonas</taxon>
    </lineage>
</organism>
<dbReference type="EMBL" id="JAGTIS010000002">
    <property type="protein sequence ID" value="MBT8765625.1"/>
    <property type="molecule type" value="Genomic_DNA"/>
</dbReference>
<comment type="caution">
    <text evidence="1">The sequence shown here is derived from an EMBL/GenBank/DDBJ whole genome shotgun (WGS) entry which is preliminary data.</text>
</comment>
<protein>
    <submittedName>
        <fullName evidence="1">Uncharacterized protein</fullName>
    </submittedName>
</protein>
<sequence length="71" mass="7907">MSQVAAQIYWDVYLTRGVTIKSLLWSFEGELMGGSLTRMAKEYAPTKKRLTLLGANSFAKGRKAALLLAQR</sequence>
<accession>A0ABS5XD69</accession>
<dbReference type="RefSeq" id="WP_215371646.1">
    <property type="nucleotide sequence ID" value="NZ_JAGTIS010000002.1"/>
</dbReference>
<proteinExistence type="predicted"/>
<dbReference type="Proteomes" id="UP001519667">
    <property type="component" value="Unassembled WGS sequence"/>
</dbReference>
<gene>
    <name evidence="1" type="ORF">J7302_05710</name>
</gene>